<dbReference type="EMBL" id="CP158375">
    <property type="protein sequence ID" value="XDO96976.1"/>
    <property type="molecule type" value="Genomic_DNA"/>
</dbReference>
<feature type="compositionally biased region" description="Basic and acidic residues" evidence="1">
    <location>
        <begin position="16"/>
        <end position="31"/>
    </location>
</feature>
<gene>
    <name evidence="2" type="ORF">ABOZ73_00665</name>
</gene>
<evidence type="ECO:0000256" key="1">
    <source>
        <dbReference type="SAM" id="MobiDB-lite"/>
    </source>
</evidence>
<organism evidence="2">
    <name type="scientific">Caulobacter sp. 73W</name>
    <dbReference type="NCBI Taxonomy" id="3161137"/>
    <lineage>
        <taxon>Bacteria</taxon>
        <taxon>Pseudomonadati</taxon>
        <taxon>Pseudomonadota</taxon>
        <taxon>Alphaproteobacteria</taxon>
        <taxon>Caulobacterales</taxon>
        <taxon>Caulobacteraceae</taxon>
        <taxon>Caulobacter</taxon>
    </lineage>
</organism>
<evidence type="ECO:0008006" key="3">
    <source>
        <dbReference type="Google" id="ProtNLM"/>
    </source>
</evidence>
<dbReference type="RefSeq" id="WP_369059895.1">
    <property type="nucleotide sequence ID" value="NZ_CP158375.1"/>
</dbReference>
<protein>
    <recommendedName>
        <fullName evidence="3">Sporulation protein</fullName>
    </recommendedName>
</protein>
<feature type="compositionally biased region" description="Low complexity" evidence="1">
    <location>
        <begin position="109"/>
        <end position="179"/>
    </location>
</feature>
<accession>A0AB39KT44</accession>
<feature type="region of interest" description="Disordered" evidence="1">
    <location>
        <begin position="80"/>
        <end position="228"/>
    </location>
</feature>
<dbReference type="AlphaFoldDB" id="A0AB39KT44"/>
<reference evidence="2" key="1">
    <citation type="submission" date="2024-06" db="EMBL/GenBank/DDBJ databases">
        <title>Caulobacter inopinatus, sp. nov.</title>
        <authorList>
            <person name="Donachie S.P."/>
        </authorList>
    </citation>
    <scope>NUCLEOTIDE SEQUENCE</scope>
    <source>
        <strain evidence="2">73W</strain>
    </source>
</reference>
<dbReference type="PRINTS" id="PR01217">
    <property type="entry name" value="PRICHEXTENSN"/>
</dbReference>
<evidence type="ECO:0000313" key="2">
    <source>
        <dbReference type="EMBL" id="XDO96976.1"/>
    </source>
</evidence>
<sequence length="228" mass="22791">MTSYNPGPNLGGPDLSGRDTVRDIPSERPVDARPLGVSDNGVYTPVYARKPKSSATNKMMLFAIPVALVATGALVWATSGPKTTEDAATTEIADAQPVNTPAPAPDPARTPTEAAEAEPVAAPAAAPAAAARSTPAPRRVAASAPSRAAASAATERVQAASRVTPAPSASTATSDVSASVPPPVVAIPQATTTPAPAPTPQPNALTVDPMNAQPPANATPPIVDPDPR</sequence>
<feature type="compositionally biased region" description="Low complexity" evidence="1">
    <location>
        <begin position="86"/>
        <end position="95"/>
    </location>
</feature>
<feature type="region of interest" description="Disordered" evidence="1">
    <location>
        <begin position="1"/>
        <end position="45"/>
    </location>
</feature>
<proteinExistence type="predicted"/>
<name>A0AB39KT44_9CAUL</name>